<dbReference type="FunFam" id="3.30.420.40:FF:000101">
    <property type="entry name" value="FGGY carbohydrate kinase domain-containing protein"/>
    <property type="match status" value="1"/>
</dbReference>
<keyword evidence="3" id="KW-0418">Kinase</keyword>
<dbReference type="PANTHER" id="PTHR43435">
    <property type="entry name" value="RIBULOKINASE"/>
    <property type="match status" value="1"/>
</dbReference>
<evidence type="ECO:0000256" key="4">
    <source>
        <dbReference type="ARBA" id="ARBA00074355"/>
    </source>
</evidence>
<dbReference type="SUPFAM" id="SSF53067">
    <property type="entry name" value="Actin-like ATPase domain"/>
    <property type="match status" value="2"/>
</dbReference>
<gene>
    <name evidence="7" type="ORF">TAV2_LOCUS23746</name>
</gene>
<keyword evidence="8" id="KW-1185">Reference proteome</keyword>
<proteinExistence type="inferred from homology"/>
<evidence type="ECO:0000313" key="8">
    <source>
        <dbReference type="Proteomes" id="UP000836841"/>
    </source>
</evidence>
<evidence type="ECO:0000256" key="1">
    <source>
        <dbReference type="ARBA" id="ARBA00009156"/>
    </source>
</evidence>
<dbReference type="Gene3D" id="1.20.58.2240">
    <property type="match status" value="1"/>
</dbReference>
<dbReference type="AlphaFoldDB" id="A0AAU9T4G4"/>
<dbReference type="InterPro" id="IPR018485">
    <property type="entry name" value="FGGY_C"/>
</dbReference>
<dbReference type="InterPro" id="IPR006003">
    <property type="entry name" value="FGGY_RbtK-like"/>
</dbReference>
<organism evidence="7 8">
    <name type="scientific">Thlaspi arvense</name>
    <name type="common">Field penny-cress</name>
    <dbReference type="NCBI Taxonomy" id="13288"/>
    <lineage>
        <taxon>Eukaryota</taxon>
        <taxon>Viridiplantae</taxon>
        <taxon>Streptophyta</taxon>
        <taxon>Embryophyta</taxon>
        <taxon>Tracheophyta</taxon>
        <taxon>Spermatophyta</taxon>
        <taxon>Magnoliopsida</taxon>
        <taxon>eudicotyledons</taxon>
        <taxon>Gunneridae</taxon>
        <taxon>Pentapetalae</taxon>
        <taxon>rosids</taxon>
        <taxon>malvids</taxon>
        <taxon>Brassicales</taxon>
        <taxon>Brassicaceae</taxon>
        <taxon>Thlaspideae</taxon>
        <taxon>Thlaspi</taxon>
    </lineage>
</organism>
<comment type="similarity">
    <text evidence="1">Belongs to the FGGY kinase family.</text>
</comment>
<dbReference type="InterPro" id="IPR018484">
    <property type="entry name" value="FGGY_N"/>
</dbReference>
<dbReference type="GO" id="GO:0019321">
    <property type="term" value="P:pentose metabolic process"/>
    <property type="evidence" value="ECO:0007669"/>
    <property type="project" value="TreeGrafter"/>
</dbReference>
<protein>
    <recommendedName>
        <fullName evidence="4">FGGY carbohydrate kinase domain-containing protein</fullName>
    </recommendedName>
</protein>
<evidence type="ECO:0000259" key="5">
    <source>
        <dbReference type="Pfam" id="PF00370"/>
    </source>
</evidence>
<dbReference type="Proteomes" id="UP000836841">
    <property type="component" value="Chromosome 7"/>
</dbReference>
<dbReference type="InterPro" id="IPR043129">
    <property type="entry name" value="ATPase_NBD"/>
</dbReference>
<evidence type="ECO:0000256" key="2">
    <source>
        <dbReference type="ARBA" id="ARBA00022679"/>
    </source>
</evidence>
<accession>A0AAU9T4G4</accession>
<keyword evidence="2" id="KW-0808">Transferase</keyword>
<evidence type="ECO:0000313" key="7">
    <source>
        <dbReference type="EMBL" id="CAH2077477.1"/>
    </source>
</evidence>
<dbReference type="Pfam" id="PF00370">
    <property type="entry name" value="FGGY_N"/>
    <property type="match status" value="1"/>
</dbReference>
<evidence type="ECO:0000256" key="3">
    <source>
        <dbReference type="ARBA" id="ARBA00022777"/>
    </source>
</evidence>
<dbReference type="InterPro" id="IPR000577">
    <property type="entry name" value="Carb_kinase_FGGY"/>
</dbReference>
<dbReference type="GO" id="GO:0005737">
    <property type="term" value="C:cytoplasm"/>
    <property type="evidence" value="ECO:0007669"/>
    <property type="project" value="TreeGrafter"/>
</dbReference>
<feature type="domain" description="Carbohydrate kinase FGGY N-terminal" evidence="5">
    <location>
        <begin position="15"/>
        <end position="210"/>
    </location>
</feature>
<dbReference type="EMBL" id="OU466863">
    <property type="protein sequence ID" value="CAH2077477.1"/>
    <property type="molecule type" value="Genomic_DNA"/>
</dbReference>
<sequence>MTTAELNPLPSRSIFLGVDVGTGSARAGLFDENGKLLGSSSSPIQIWKDGDCVEQSSTDIWHAVCAAVKSACSLANVTDVEVKGIGFAATCSLVAVDAEGSPVTVSWSGDSRRNIIVWMDHRAVKQAERINSFNSPVLQYCGGGVSPEMEPPKLLWVKENLQESWSMVYKWMDLSDWLSYRATGDDTRSLCTTVCKWTYLGHAHMHQMTEKASRDMEACGWDDEFWEEIGLGDLVDGHHAKIGRSVAFPGHPLGNGLTATAAKASSLLYLNWDCWLELLWGLHSLTLMPVELGSWKKWAFSESDVETLCTRMVLVCGTSTCHMAVSREKLFIPGVWGPFWSAMVPEYWLTEGGQSATGALLDHIIENHVASPRLANHAASQKVSVFELLNNILKSMAQDTSSPFIAALTSDMHILPDFHGNRSPVADPNSKGVVFGMTLDTSEKQLALLYLATVQGIAYGTRHIVEHCNAHGHKIDTLLACGGLSKNPLLIQEHADIVGCPIILPRESESVLLGAAILGAVAAKNYPSLHDAMKALNAAGQVVQPSSDPKIKKYHDAKYRIFRDLYEQQLSHRSIISQALA</sequence>
<dbReference type="PIRSF" id="PIRSF000538">
    <property type="entry name" value="GlpK"/>
    <property type="match status" value="1"/>
</dbReference>
<dbReference type="NCBIfam" id="TIGR01315">
    <property type="entry name" value="5C_CHO_kinase"/>
    <property type="match status" value="1"/>
</dbReference>
<reference evidence="7 8" key="1">
    <citation type="submission" date="2022-03" db="EMBL/GenBank/DDBJ databases">
        <authorList>
            <person name="Nunn A."/>
            <person name="Chopra R."/>
            <person name="Nunn A."/>
            <person name="Contreras Garrido A."/>
        </authorList>
    </citation>
    <scope>NUCLEOTIDE SEQUENCE [LARGE SCALE GENOMIC DNA]</scope>
</reference>
<dbReference type="GO" id="GO:0019150">
    <property type="term" value="F:D-ribulokinase activity"/>
    <property type="evidence" value="ECO:0007669"/>
    <property type="project" value="TreeGrafter"/>
</dbReference>
<feature type="domain" description="Carbohydrate kinase FGGY C-terminal" evidence="6">
    <location>
        <begin position="313"/>
        <end position="523"/>
    </location>
</feature>
<dbReference type="CDD" id="cd07782">
    <property type="entry name" value="ASKHA_NBD_FGGY_D-RBK"/>
    <property type="match status" value="1"/>
</dbReference>
<dbReference type="PANTHER" id="PTHR43435:SF4">
    <property type="entry name" value="FGGY CARBOHYDRATE KINASE DOMAIN-CONTAINING PROTEIN"/>
    <property type="match status" value="1"/>
</dbReference>
<evidence type="ECO:0000259" key="6">
    <source>
        <dbReference type="Pfam" id="PF02782"/>
    </source>
</evidence>
<dbReference type="Pfam" id="PF02782">
    <property type="entry name" value="FGGY_C"/>
    <property type="match status" value="1"/>
</dbReference>
<dbReference type="Gene3D" id="3.30.420.40">
    <property type="match status" value="1"/>
</dbReference>
<name>A0AAU9T4G4_THLAR</name>